<keyword evidence="2" id="KW-1185">Reference proteome</keyword>
<proteinExistence type="predicted"/>
<dbReference type="Proteomes" id="UP001234297">
    <property type="component" value="Chromosome 7"/>
</dbReference>
<organism evidence="1 2">
    <name type="scientific">Persea americana</name>
    <name type="common">Avocado</name>
    <dbReference type="NCBI Taxonomy" id="3435"/>
    <lineage>
        <taxon>Eukaryota</taxon>
        <taxon>Viridiplantae</taxon>
        <taxon>Streptophyta</taxon>
        <taxon>Embryophyta</taxon>
        <taxon>Tracheophyta</taxon>
        <taxon>Spermatophyta</taxon>
        <taxon>Magnoliopsida</taxon>
        <taxon>Magnoliidae</taxon>
        <taxon>Laurales</taxon>
        <taxon>Lauraceae</taxon>
        <taxon>Persea</taxon>
    </lineage>
</organism>
<sequence length="329" mass="36575">MVSHYLAIFFPLGFSCGDAVVVDGVQTLDHETDNEEDVKIKAVEKETEAEQGERNTEEHLNEPTVETRNDDAKNSGVVPMGFETARSPEKRDDGLKPPSLEKGCNKLTMPRANGLQTTDNHYILVLIVSSGCQGHGGKDSPEVEDVGSEYGLVNAVEPLNITDPATDYAMHLDRPPTFLQCYFHRFNVLVLNTGHHWNSRGKLNANRWVMYLPHHPQLKAFFRTISPRHFSNGDWNTGGRCNTSTPLAGRDKVSHSQDESDDSVVAGAVKGTGVRLLDITALSQLREEGHISWYSLKASDGVQDCLHWWLPGIPDTWNEILYAQLLVSD</sequence>
<protein>
    <submittedName>
        <fullName evidence="1">Uncharacterized protein</fullName>
    </submittedName>
</protein>
<name>A0ACC2LA60_PERAE</name>
<dbReference type="EMBL" id="CM056815">
    <property type="protein sequence ID" value="KAJ8629924.1"/>
    <property type="molecule type" value="Genomic_DNA"/>
</dbReference>
<accession>A0ACC2LA60</accession>
<comment type="caution">
    <text evidence="1">The sequence shown here is derived from an EMBL/GenBank/DDBJ whole genome shotgun (WGS) entry which is preliminary data.</text>
</comment>
<evidence type="ECO:0000313" key="2">
    <source>
        <dbReference type="Proteomes" id="UP001234297"/>
    </source>
</evidence>
<gene>
    <name evidence="1" type="ORF">MRB53_023247</name>
</gene>
<reference evidence="1 2" key="1">
    <citation type="journal article" date="2022" name="Hortic Res">
        <title>A haplotype resolved chromosomal level avocado genome allows analysis of novel avocado genes.</title>
        <authorList>
            <person name="Nath O."/>
            <person name="Fletcher S.J."/>
            <person name="Hayward A."/>
            <person name="Shaw L.M."/>
            <person name="Masouleh A.K."/>
            <person name="Furtado A."/>
            <person name="Henry R.J."/>
            <person name="Mitter N."/>
        </authorList>
    </citation>
    <scope>NUCLEOTIDE SEQUENCE [LARGE SCALE GENOMIC DNA]</scope>
    <source>
        <strain evidence="2">cv. Hass</strain>
    </source>
</reference>
<evidence type="ECO:0000313" key="1">
    <source>
        <dbReference type="EMBL" id="KAJ8629924.1"/>
    </source>
</evidence>